<proteinExistence type="predicted"/>
<dbReference type="EMBL" id="BAAAQK010000005">
    <property type="protein sequence ID" value="GAA1844885.1"/>
    <property type="molecule type" value="Genomic_DNA"/>
</dbReference>
<feature type="region of interest" description="Disordered" evidence="1">
    <location>
        <begin position="1"/>
        <end position="38"/>
    </location>
</feature>
<gene>
    <name evidence="2" type="ORF">GCM10009836_25480</name>
</gene>
<evidence type="ECO:0000313" key="3">
    <source>
        <dbReference type="Proteomes" id="UP001500449"/>
    </source>
</evidence>
<protein>
    <submittedName>
        <fullName evidence="2">Uncharacterized protein</fullName>
    </submittedName>
</protein>
<name>A0ABN2MZH3_9PSEU</name>
<dbReference type="Proteomes" id="UP001500449">
    <property type="component" value="Unassembled WGS sequence"/>
</dbReference>
<keyword evidence="3" id="KW-1185">Reference proteome</keyword>
<evidence type="ECO:0000256" key="1">
    <source>
        <dbReference type="SAM" id="MobiDB-lite"/>
    </source>
</evidence>
<accession>A0ABN2MZH3</accession>
<organism evidence="2 3">
    <name type="scientific">Pseudonocardia ailaonensis</name>
    <dbReference type="NCBI Taxonomy" id="367279"/>
    <lineage>
        <taxon>Bacteria</taxon>
        <taxon>Bacillati</taxon>
        <taxon>Actinomycetota</taxon>
        <taxon>Actinomycetes</taxon>
        <taxon>Pseudonocardiales</taxon>
        <taxon>Pseudonocardiaceae</taxon>
        <taxon>Pseudonocardia</taxon>
    </lineage>
</organism>
<reference evidence="2 3" key="1">
    <citation type="journal article" date="2019" name="Int. J. Syst. Evol. Microbiol.">
        <title>The Global Catalogue of Microorganisms (GCM) 10K type strain sequencing project: providing services to taxonomists for standard genome sequencing and annotation.</title>
        <authorList>
            <consortium name="The Broad Institute Genomics Platform"/>
            <consortium name="The Broad Institute Genome Sequencing Center for Infectious Disease"/>
            <person name="Wu L."/>
            <person name="Ma J."/>
        </authorList>
    </citation>
    <scope>NUCLEOTIDE SEQUENCE [LARGE SCALE GENOMIC DNA]</scope>
    <source>
        <strain evidence="2 3">JCM 16009</strain>
    </source>
</reference>
<comment type="caution">
    <text evidence="2">The sequence shown here is derived from an EMBL/GenBank/DDBJ whole genome shotgun (WGS) entry which is preliminary data.</text>
</comment>
<evidence type="ECO:0000313" key="2">
    <source>
        <dbReference type="EMBL" id="GAA1844885.1"/>
    </source>
</evidence>
<feature type="region of interest" description="Disordered" evidence="1">
    <location>
        <begin position="70"/>
        <end position="122"/>
    </location>
</feature>
<sequence length="122" mass="12382">MDEGHGVDEDQVGDAVRDAVGGRGDDHAGVAVSDEDDVGEVVVEDGGGDVLDVGAQVDVGAEQVRRVAVAGQGRGQDAVAVGPEQWDDPLPGLAVVPRPVHEDEGAGSGFDGRCHGPNARRP</sequence>